<dbReference type="PATRIC" id="fig|86105.3.peg.1150"/>
<organism evidence="2 3">
    <name type="scientific">Candidatus Jidaibacter acanthamoebae</name>
    <dbReference type="NCBI Taxonomy" id="86105"/>
    <lineage>
        <taxon>Bacteria</taxon>
        <taxon>Pseudomonadati</taxon>
        <taxon>Pseudomonadota</taxon>
        <taxon>Alphaproteobacteria</taxon>
        <taxon>Rickettsiales</taxon>
        <taxon>Candidatus Midichloriaceae</taxon>
        <taxon>Candidatus Jidaibacter</taxon>
    </lineage>
</organism>
<dbReference type="EMBL" id="JSWE01000124">
    <property type="protein sequence ID" value="KIE04988.1"/>
    <property type="molecule type" value="Genomic_DNA"/>
</dbReference>
<accession>A0A0C1QLP1</accession>
<reference evidence="2 3" key="1">
    <citation type="submission" date="2014-11" db="EMBL/GenBank/DDBJ databases">
        <title>A Rickettsiales Symbiont of Amoebae With Ancient Features.</title>
        <authorList>
            <person name="Schulz F."/>
            <person name="Martijn J."/>
            <person name="Wascher F."/>
            <person name="Kostanjsek R."/>
            <person name="Ettema T.J."/>
            <person name="Horn M."/>
        </authorList>
    </citation>
    <scope>NUCLEOTIDE SEQUENCE [LARGE SCALE GENOMIC DNA]</scope>
    <source>
        <strain evidence="2 3">UWC36</strain>
    </source>
</reference>
<dbReference type="RefSeq" id="WP_039457023.1">
    <property type="nucleotide sequence ID" value="NZ_JSWE01000124.1"/>
</dbReference>
<sequence length="69" mass="7724">MAVNQNNNENKNRQSQNDNSNLSSEEQKKMHDNYSAMGKKGGKIGGEARKEQMAHEDFNAGKKINKDEG</sequence>
<protein>
    <submittedName>
        <fullName evidence="2">Uncharacterized protein</fullName>
    </submittedName>
</protein>
<feature type="compositionally biased region" description="Basic and acidic residues" evidence="1">
    <location>
        <begin position="46"/>
        <end position="69"/>
    </location>
</feature>
<proteinExistence type="predicted"/>
<name>A0A0C1QLP1_9RICK</name>
<evidence type="ECO:0000313" key="3">
    <source>
        <dbReference type="Proteomes" id="UP000031258"/>
    </source>
</evidence>
<feature type="region of interest" description="Disordered" evidence="1">
    <location>
        <begin position="1"/>
        <end position="69"/>
    </location>
</feature>
<dbReference type="AlphaFoldDB" id="A0A0C1QLP1"/>
<feature type="compositionally biased region" description="Low complexity" evidence="1">
    <location>
        <begin position="1"/>
        <end position="19"/>
    </location>
</feature>
<gene>
    <name evidence="2" type="ORF">NF27_EY00840</name>
</gene>
<evidence type="ECO:0000313" key="2">
    <source>
        <dbReference type="EMBL" id="KIE04988.1"/>
    </source>
</evidence>
<evidence type="ECO:0000256" key="1">
    <source>
        <dbReference type="SAM" id="MobiDB-lite"/>
    </source>
</evidence>
<keyword evidence="3" id="KW-1185">Reference proteome</keyword>
<dbReference type="OrthoDB" id="8481442at2"/>
<comment type="caution">
    <text evidence="2">The sequence shown here is derived from an EMBL/GenBank/DDBJ whole genome shotgun (WGS) entry which is preliminary data.</text>
</comment>
<dbReference type="Proteomes" id="UP000031258">
    <property type="component" value="Unassembled WGS sequence"/>
</dbReference>